<dbReference type="EMBL" id="UINC01145427">
    <property type="protein sequence ID" value="SVD35547.1"/>
    <property type="molecule type" value="Genomic_DNA"/>
</dbReference>
<feature type="compositionally biased region" description="Basic and acidic residues" evidence="1">
    <location>
        <begin position="1"/>
        <end position="10"/>
    </location>
</feature>
<organism evidence="2">
    <name type="scientific">marine metagenome</name>
    <dbReference type="NCBI Taxonomy" id="408172"/>
    <lineage>
        <taxon>unclassified sequences</taxon>
        <taxon>metagenomes</taxon>
        <taxon>ecological metagenomes</taxon>
    </lineage>
</organism>
<feature type="region of interest" description="Disordered" evidence="1">
    <location>
        <begin position="1"/>
        <end position="44"/>
    </location>
</feature>
<accession>A0A382UN95</accession>
<dbReference type="AlphaFoldDB" id="A0A382UN95"/>
<protein>
    <submittedName>
        <fullName evidence="2">Uncharacterized protein</fullName>
    </submittedName>
</protein>
<reference evidence="2" key="1">
    <citation type="submission" date="2018-05" db="EMBL/GenBank/DDBJ databases">
        <authorList>
            <person name="Lanie J.A."/>
            <person name="Ng W.-L."/>
            <person name="Kazmierczak K.M."/>
            <person name="Andrzejewski T.M."/>
            <person name="Davidsen T.M."/>
            <person name="Wayne K.J."/>
            <person name="Tettelin H."/>
            <person name="Glass J.I."/>
            <person name="Rusch D."/>
            <person name="Podicherti R."/>
            <person name="Tsui H.-C.T."/>
            <person name="Winkler M.E."/>
        </authorList>
    </citation>
    <scope>NUCLEOTIDE SEQUENCE</scope>
</reference>
<name>A0A382UN95_9ZZZZ</name>
<evidence type="ECO:0000256" key="1">
    <source>
        <dbReference type="SAM" id="MobiDB-lite"/>
    </source>
</evidence>
<feature type="compositionally biased region" description="Basic residues" evidence="1">
    <location>
        <begin position="23"/>
        <end position="33"/>
    </location>
</feature>
<evidence type="ECO:0000313" key="2">
    <source>
        <dbReference type="EMBL" id="SVD35547.1"/>
    </source>
</evidence>
<feature type="non-terminal residue" evidence="2">
    <location>
        <position position="44"/>
    </location>
</feature>
<proteinExistence type="predicted"/>
<feature type="non-terminal residue" evidence="2">
    <location>
        <position position="1"/>
    </location>
</feature>
<sequence>SYSTRPDRKSLPSRLYTSSASTRRTRKLQNRNIRKTENRIFQSL</sequence>
<gene>
    <name evidence="2" type="ORF">METZ01_LOCUS388401</name>
</gene>